<organism evidence="10">
    <name type="scientific">mine drainage metagenome</name>
    <dbReference type="NCBI Taxonomy" id="410659"/>
    <lineage>
        <taxon>unclassified sequences</taxon>
        <taxon>metagenomes</taxon>
        <taxon>ecological metagenomes</taxon>
    </lineage>
</organism>
<name>T0ZU24_9ZZZZ</name>
<keyword evidence="7" id="KW-0406">Ion transport</keyword>
<dbReference type="GO" id="GO:0008556">
    <property type="term" value="F:P-type potassium transmembrane transporter activity"/>
    <property type="evidence" value="ECO:0007669"/>
    <property type="project" value="InterPro"/>
</dbReference>
<evidence type="ECO:0000256" key="5">
    <source>
        <dbReference type="ARBA" id="ARBA00022958"/>
    </source>
</evidence>
<dbReference type="InterPro" id="IPR004623">
    <property type="entry name" value="KdpA"/>
</dbReference>
<gene>
    <name evidence="10" type="ORF">B2A_13174</name>
</gene>
<keyword evidence="2" id="KW-1003">Cell membrane</keyword>
<evidence type="ECO:0000256" key="2">
    <source>
        <dbReference type="ARBA" id="ARBA00022475"/>
    </source>
</evidence>
<evidence type="ECO:0000256" key="7">
    <source>
        <dbReference type="ARBA" id="ARBA00023065"/>
    </source>
</evidence>
<feature type="non-terminal residue" evidence="10">
    <location>
        <position position="1"/>
    </location>
</feature>
<reference evidence="10" key="1">
    <citation type="submission" date="2013-08" db="EMBL/GenBank/DDBJ databases">
        <authorList>
            <person name="Mendez C."/>
            <person name="Richter M."/>
            <person name="Ferrer M."/>
            <person name="Sanchez J."/>
        </authorList>
    </citation>
    <scope>NUCLEOTIDE SEQUENCE</scope>
</reference>
<evidence type="ECO:0000256" key="6">
    <source>
        <dbReference type="ARBA" id="ARBA00022989"/>
    </source>
</evidence>
<keyword evidence="1" id="KW-0813">Transport</keyword>
<evidence type="ECO:0000256" key="9">
    <source>
        <dbReference type="SAM" id="Phobius"/>
    </source>
</evidence>
<dbReference type="EMBL" id="AUZZ01009534">
    <property type="protein sequence ID" value="EQD33385.1"/>
    <property type="molecule type" value="Genomic_DNA"/>
</dbReference>
<sequence>AREVKLASLGVLIMPVAVLALTGIAAALPVGRAGAFNAGPHGFTEILYALTSQGNNNGSAFAGFGGNTVFYNVIGGIDMLVGRFGIMIPVLALAGTLAAKQVVPASAGTFRTDNPMFVVLLLGVILIVGGLTFFPAVSLGPLVEQLSHGRFF</sequence>
<protein>
    <submittedName>
        <fullName evidence="10">ATPase, K+ transporting, A subunit</fullName>
    </submittedName>
</protein>
<feature type="transmembrane region" description="Helical" evidence="9">
    <location>
        <begin position="119"/>
        <end position="143"/>
    </location>
</feature>
<keyword evidence="4 9" id="KW-0812">Transmembrane</keyword>
<dbReference type="PANTHER" id="PTHR30607:SF2">
    <property type="entry name" value="POTASSIUM-TRANSPORTING ATPASE POTASSIUM-BINDING SUBUNIT"/>
    <property type="match status" value="1"/>
</dbReference>
<feature type="transmembrane region" description="Helical" evidence="9">
    <location>
        <begin position="80"/>
        <end position="99"/>
    </location>
</feature>
<dbReference type="PANTHER" id="PTHR30607">
    <property type="entry name" value="POTASSIUM-TRANSPORTING ATPASE A CHAIN"/>
    <property type="match status" value="1"/>
</dbReference>
<dbReference type="AlphaFoldDB" id="T0ZU24"/>
<feature type="transmembrane region" description="Helical" evidence="9">
    <location>
        <begin position="6"/>
        <end position="28"/>
    </location>
</feature>
<evidence type="ECO:0000256" key="3">
    <source>
        <dbReference type="ARBA" id="ARBA00022538"/>
    </source>
</evidence>
<evidence type="ECO:0000256" key="8">
    <source>
        <dbReference type="ARBA" id="ARBA00023136"/>
    </source>
</evidence>
<keyword evidence="3" id="KW-0633">Potassium transport</keyword>
<accession>T0ZU24</accession>
<reference evidence="10" key="2">
    <citation type="journal article" date="2014" name="ISME J.">
        <title>Microbial stratification in low pH oxic and suboxic macroscopic growths along an acid mine drainage.</title>
        <authorList>
            <person name="Mendez-Garcia C."/>
            <person name="Mesa V."/>
            <person name="Sprenger R.R."/>
            <person name="Richter M."/>
            <person name="Diez M.S."/>
            <person name="Solano J."/>
            <person name="Bargiela R."/>
            <person name="Golyshina O.V."/>
            <person name="Manteca A."/>
            <person name="Ramos J.L."/>
            <person name="Gallego J.R."/>
            <person name="Llorente I."/>
            <person name="Martins Dos Santos V.A."/>
            <person name="Jensen O.N."/>
            <person name="Pelaez A.I."/>
            <person name="Sanchez J."/>
            <person name="Ferrer M."/>
        </authorList>
    </citation>
    <scope>NUCLEOTIDE SEQUENCE</scope>
</reference>
<dbReference type="Pfam" id="PF03814">
    <property type="entry name" value="KdpA"/>
    <property type="match status" value="1"/>
</dbReference>
<keyword evidence="8 9" id="KW-0472">Membrane</keyword>
<keyword evidence="5" id="KW-0630">Potassium</keyword>
<proteinExistence type="predicted"/>
<comment type="caution">
    <text evidence="10">The sequence shown here is derived from an EMBL/GenBank/DDBJ whole genome shotgun (WGS) entry which is preliminary data.</text>
</comment>
<evidence type="ECO:0000256" key="4">
    <source>
        <dbReference type="ARBA" id="ARBA00022692"/>
    </source>
</evidence>
<keyword evidence="6 9" id="KW-1133">Transmembrane helix</keyword>
<evidence type="ECO:0000256" key="1">
    <source>
        <dbReference type="ARBA" id="ARBA00022448"/>
    </source>
</evidence>
<dbReference type="GO" id="GO:0005886">
    <property type="term" value="C:plasma membrane"/>
    <property type="evidence" value="ECO:0007669"/>
    <property type="project" value="TreeGrafter"/>
</dbReference>
<evidence type="ECO:0000313" key="10">
    <source>
        <dbReference type="EMBL" id="EQD33385.1"/>
    </source>
</evidence>